<feature type="transmembrane region" description="Helical" evidence="1">
    <location>
        <begin position="79"/>
        <end position="96"/>
    </location>
</feature>
<feature type="transmembrane region" description="Helical" evidence="1">
    <location>
        <begin position="108"/>
        <end position="132"/>
    </location>
</feature>
<protein>
    <submittedName>
        <fullName evidence="2">NnrS protein</fullName>
    </submittedName>
</protein>
<keyword evidence="1" id="KW-0472">Membrane</keyword>
<proteinExistence type="predicted"/>
<accession>A0A1J5RY24</accession>
<organism evidence="2">
    <name type="scientific">mine drainage metagenome</name>
    <dbReference type="NCBI Taxonomy" id="410659"/>
    <lineage>
        <taxon>unclassified sequences</taxon>
        <taxon>metagenomes</taxon>
        <taxon>ecological metagenomes</taxon>
    </lineage>
</organism>
<feature type="transmembrane region" description="Helical" evidence="1">
    <location>
        <begin position="26"/>
        <end position="44"/>
    </location>
</feature>
<feature type="transmembrane region" description="Helical" evidence="1">
    <location>
        <begin position="138"/>
        <end position="155"/>
    </location>
</feature>
<feature type="transmembrane region" description="Helical" evidence="1">
    <location>
        <begin position="56"/>
        <end position="73"/>
    </location>
</feature>
<dbReference type="Pfam" id="PF05940">
    <property type="entry name" value="NnrS"/>
    <property type="match status" value="1"/>
</dbReference>
<feature type="transmembrane region" description="Helical" evidence="1">
    <location>
        <begin position="231"/>
        <end position="251"/>
    </location>
</feature>
<reference evidence="2" key="1">
    <citation type="submission" date="2016-10" db="EMBL/GenBank/DDBJ databases">
        <title>Sequence of Gallionella enrichment culture.</title>
        <authorList>
            <person name="Poehlein A."/>
            <person name="Muehling M."/>
            <person name="Daniel R."/>
        </authorList>
    </citation>
    <scope>NUCLEOTIDE SEQUENCE</scope>
</reference>
<evidence type="ECO:0000313" key="2">
    <source>
        <dbReference type="EMBL" id="OIQ96871.1"/>
    </source>
</evidence>
<dbReference type="EMBL" id="MLJW01000141">
    <property type="protein sequence ID" value="OIQ96871.1"/>
    <property type="molecule type" value="Genomic_DNA"/>
</dbReference>
<gene>
    <name evidence="2" type="ORF">GALL_210680</name>
</gene>
<sequence>MLVYVFHGTLSVTNISVSQWHAHEMLYGYGMAVVAGFLLTAVKNWTGIATIHGKPLIALFMLWCAARVMFLFGTLLLPWAAAADLLFGLFLIVSLAKPIIKAKQWLQFAVVGKVTLLWVGNLVFYLGCYGVLTSGMLYAINGAVLLFIGLILTIGRRVIPFFIERGVETKVLLKQYKWLDLSIMLLFFALFLNVIFIQIPTLTALFACSLFALNGFRLLNWYTADIWRVPLLWSLYISAWLINTGFLFYGLQAAGFQAQYSGSSILALHLFTIGGIGLMTLSMMARVSLGHTGRDTRKPSHWMGFAFAGVVASVVLRALVPMLTTQFYIGWVLTAAILWIWSFAVFVVIYAPILLKPRADGALG</sequence>
<keyword evidence="1" id="KW-0812">Transmembrane</keyword>
<keyword evidence="1" id="KW-1133">Transmembrane helix</keyword>
<evidence type="ECO:0000256" key="1">
    <source>
        <dbReference type="SAM" id="Phobius"/>
    </source>
</evidence>
<dbReference type="AlphaFoldDB" id="A0A1J5RY24"/>
<dbReference type="InterPro" id="IPR010266">
    <property type="entry name" value="NnrS"/>
</dbReference>
<feature type="transmembrane region" description="Helical" evidence="1">
    <location>
        <begin position="328"/>
        <end position="355"/>
    </location>
</feature>
<feature type="transmembrane region" description="Helical" evidence="1">
    <location>
        <begin position="176"/>
        <end position="196"/>
    </location>
</feature>
<comment type="caution">
    <text evidence="2">The sequence shown here is derived from an EMBL/GenBank/DDBJ whole genome shotgun (WGS) entry which is preliminary data.</text>
</comment>
<feature type="transmembrane region" description="Helical" evidence="1">
    <location>
        <begin position="263"/>
        <end position="281"/>
    </location>
</feature>
<feature type="transmembrane region" description="Helical" evidence="1">
    <location>
        <begin position="302"/>
        <end position="322"/>
    </location>
</feature>
<name>A0A1J5RY24_9ZZZZ</name>